<dbReference type="PANTHER" id="PTHR38733:SF1">
    <property type="entry name" value="TYPE IV METHYL-DIRECTED RESTRICTION ENZYME ECOKMCRBC"/>
    <property type="match status" value="1"/>
</dbReference>
<sequence length="422" mass="47277">MRRLTMRRLTLRERDAIPIGTDDGLSEAEAAAFARLQPSLPAGSVNWQHRAIRFGPFCGVLRAGNVTVELLPKIEDGQDSNEGARGLLVAMLRITGNLIVSNAGESTLGQQQLHLLDQFILDFCSRVRTMLRGGAIARYQDHKENLNALRGRLILTNHLLRNSFDRSHLFCSFDERTIDNPHNRALKAVLSALRSSAVSVQTRATVTTLLHHFDNVALYPVTPRDIARLIFDRMTNRWKPIFERAAWLLQGLFPDVRSGNIDGTCLLFNMERLFEAFLVVKVRQAWRGSQENNFKIVSQGPQKNLARSDSGPAFSLRPDVTLMDDDVVVRIFDAKWKRLDPQAPSFGVSPSDAYQLAVYASRYRCERVALIYPSSITRPPGLVERYRLAIPGAPILEIYAFDIRKLASGGPLPVELHPSVAS</sequence>
<dbReference type="RefSeq" id="WP_139176867.1">
    <property type="nucleotide sequence ID" value="NZ_FOCT01000008.1"/>
</dbReference>
<dbReference type="InterPro" id="IPR019292">
    <property type="entry name" value="McrC"/>
</dbReference>
<gene>
    <name evidence="1" type="ORF">SAMN05216404_108146</name>
</gene>
<evidence type="ECO:0000313" key="2">
    <source>
        <dbReference type="Proteomes" id="UP000183898"/>
    </source>
</evidence>
<dbReference type="EMBL" id="FOCT01000008">
    <property type="protein sequence ID" value="SEN92289.1"/>
    <property type="molecule type" value="Genomic_DNA"/>
</dbReference>
<name>A0A1H8KH52_9PROT</name>
<reference evidence="1 2" key="1">
    <citation type="submission" date="2016-10" db="EMBL/GenBank/DDBJ databases">
        <authorList>
            <person name="de Groot N.N."/>
        </authorList>
    </citation>
    <scope>NUCLEOTIDE SEQUENCE [LARGE SCALE GENOMIC DNA]</scope>
    <source>
        <strain evidence="1 2">Nl18</strain>
    </source>
</reference>
<dbReference type="PANTHER" id="PTHR38733">
    <property type="entry name" value="PROTEIN MCRC"/>
    <property type="match status" value="1"/>
</dbReference>
<organism evidence="1 2">
    <name type="scientific">Nitrosospira multiformis</name>
    <dbReference type="NCBI Taxonomy" id="1231"/>
    <lineage>
        <taxon>Bacteria</taxon>
        <taxon>Pseudomonadati</taxon>
        <taxon>Pseudomonadota</taxon>
        <taxon>Betaproteobacteria</taxon>
        <taxon>Nitrosomonadales</taxon>
        <taxon>Nitrosomonadaceae</taxon>
        <taxon>Nitrosospira</taxon>
    </lineage>
</organism>
<dbReference type="Pfam" id="PF10117">
    <property type="entry name" value="McrBC"/>
    <property type="match status" value="1"/>
</dbReference>
<proteinExistence type="predicted"/>
<dbReference type="Proteomes" id="UP000183898">
    <property type="component" value="Unassembled WGS sequence"/>
</dbReference>
<evidence type="ECO:0000313" key="1">
    <source>
        <dbReference type="EMBL" id="SEN92289.1"/>
    </source>
</evidence>
<protein>
    <submittedName>
        <fullName evidence="1">5-methylcytosine-specific restriction enzyme subunit McrC</fullName>
    </submittedName>
</protein>
<dbReference type="AlphaFoldDB" id="A0A1H8KH52"/>
<accession>A0A1H8KH52</accession>